<dbReference type="AlphaFoldDB" id="A0ABD0R8U4"/>
<feature type="non-terminal residue" evidence="2">
    <location>
        <position position="67"/>
    </location>
</feature>
<evidence type="ECO:0000256" key="1">
    <source>
        <dbReference type="SAM" id="MobiDB-lite"/>
    </source>
</evidence>
<protein>
    <submittedName>
        <fullName evidence="2">Uncharacterized protein</fullName>
    </submittedName>
</protein>
<evidence type="ECO:0000313" key="3">
    <source>
        <dbReference type="Proteomes" id="UP001529510"/>
    </source>
</evidence>
<keyword evidence="3" id="KW-1185">Reference proteome</keyword>
<accession>A0ABD0R8U4</accession>
<gene>
    <name evidence="2" type="ORF">M9458_008531</name>
</gene>
<dbReference type="Proteomes" id="UP001529510">
    <property type="component" value="Unassembled WGS sequence"/>
</dbReference>
<comment type="caution">
    <text evidence="2">The sequence shown here is derived from an EMBL/GenBank/DDBJ whole genome shotgun (WGS) entry which is preliminary data.</text>
</comment>
<name>A0ABD0R8U4_CIRMR</name>
<evidence type="ECO:0000313" key="2">
    <source>
        <dbReference type="EMBL" id="KAL0194959.1"/>
    </source>
</evidence>
<dbReference type="EMBL" id="JAMKFB020000004">
    <property type="protein sequence ID" value="KAL0194959.1"/>
    <property type="molecule type" value="Genomic_DNA"/>
</dbReference>
<sequence>MAVTGLQSHRRRHLSCFLSLGAAPASQRLYSRGILHCEEPLRSGSGKKRFTEGLQLSRTGPPSILHR</sequence>
<reference evidence="2 3" key="1">
    <citation type="submission" date="2024-05" db="EMBL/GenBank/DDBJ databases">
        <title>Genome sequencing and assembly of Indian major carp, Cirrhinus mrigala (Hamilton, 1822).</title>
        <authorList>
            <person name="Mohindra V."/>
            <person name="Chowdhury L.M."/>
            <person name="Lal K."/>
            <person name="Jena J.K."/>
        </authorList>
    </citation>
    <scope>NUCLEOTIDE SEQUENCE [LARGE SCALE GENOMIC DNA]</scope>
    <source>
        <strain evidence="2">CM1030</strain>
        <tissue evidence="2">Blood</tissue>
    </source>
</reference>
<proteinExistence type="predicted"/>
<feature type="region of interest" description="Disordered" evidence="1">
    <location>
        <begin position="41"/>
        <end position="67"/>
    </location>
</feature>
<organism evidence="2 3">
    <name type="scientific">Cirrhinus mrigala</name>
    <name type="common">Mrigala</name>
    <dbReference type="NCBI Taxonomy" id="683832"/>
    <lineage>
        <taxon>Eukaryota</taxon>
        <taxon>Metazoa</taxon>
        <taxon>Chordata</taxon>
        <taxon>Craniata</taxon>
        <taxon>Vertebrata</taxon>
        <taxon>Euteleostomi</taxon>
        <taxon>Actinopterygii</taxon>
        <taxon>Neopterygii</taxon>
        <taxon>Teleostei</taxon>
        <taxon>Ostariophysi</taxon>
        <taxon>Cypriniformes</taxon>
        <taxon>Cyprinidae</taxon>
        <taxon>Labeoninae</taxon>
        <taxon>Labeonini</taxon>
        <taxon>Cirrhinus</taxon>
    </lineage>
</organism>